<evidence type="ECO:0000259" key="13">
    <source>
        <dbReference type="PROSITE" id="PS50894"/>
    </source>
</evidence>
<dbReference type="InterPro" id="IPR011006">
    <property type="entry name" value="CheY-like_superfamily"/>
</dbReference>
<dbReference type="SUPFAM" id="SSF47226">
    <property type="entry name" value="Histidine-containing phosphotransfer domain, HPT domain"/>
    <property type="match status" value="1"/>
</dbReference>
<keyword evidence="8" id="KW-0902">Two-component regulatory system</keyword>
<feature type="domain" description="Response regulatory" evidence="12">
    <location>
        <begin position="18"/>
        <end position="137"/>
    </location>
</feature>
<evidence type="ECO:0000256" key="1">
    <source>
        <dbReference type="ARBA" id="ARBA00004651"/>
    </source>
</evidence>
<comment type="caution">
    <text evidence="14">The sequence shown here is derived from an EMBL/GenBank/DDBJ whole genome shotgun (WGS) entry which is preliminary data.</text>
</comment>
<proteinExistence type="predicted"/>
<evidence type="ECO:0000313" key="15">
    <source>
        <dbReference type="Proteomes" id="UP000675880"/>
    </source>
</evidence>
<dbReference type="RefSeq" id="WP_213041477.1">
    <property type="nucleotide sequence ID" value="NZ_CAJNBJ010000002.1"/>
</dbReference>
<evidence type="ECO:0000256" key="11">
    <source>
        <dbReference type="PROSITE-ProRule" id="PRU00169"/>
    </source>
</evidence>
<dbReference type="InterPro" id="IPR008207">
    <property type="entry name" value="Sig_transdc_His_kin_Hpt_dom"/>
</dbReference>
<evidence type="ECO:0000256" key="6">
    <source>
        <dbReference type="ARBA" id="ARBA00022840"/>
    </source>
</evidence>
<feature type="domain" description="HPt" evidence="13">
    <location>
        <begin position="159"/>
        <end position="249"/>
    </location>
</feature>
<keyword evidence="6" id="KW-0067">ATP-binding</keyword>
<evidence type="ECO:0000256" key="2">
    <source>
        <dbReference type="ARBA" id="ARBA00022475"/>
    </source>
</evidence>
<dbReference type="PROSITE" id="PS50894">
    <property type="entry name" value="HPT"/>
    <property type="match status" value="1"/>
</dbReference>
<organism evidence="14 15">
    <name type="scientific">Nitrospira defluvii</name>
    <dbReference type="NCBI Taxonomy" id="330214"/>
    <lineage>
        <taxon>Bacteria</taxon>
        <taxon>Pseudomonadati</taxon>
        <taxon>Nitrospirota</taxon>
        <taxon>Nitrospiria</taxon>
        <taxon>Nitrospirales</taxon>
        <taxon>Nitrospiraceae</taxon>
        <taxon>Nitrospira</taxon>
    </lineage>
</organism>
<dbReference type="Gene3D" id="1.20.120.160">
    <property type="entry name" value="HPT domain"/>
    <property type="match status" value="1"/>
</dbReference>
<keyword evidence="7" id="KW-1133">Transmembrane helix</keyword>
<evidence type="ECO:0000256" key="4">
    <source>
        <dbReference type="ARBA" id="ARBA00022692"/>
    </source>
</evidence>
<dbReference type="SUPFAM" id="SSF52172">
    <property type="entry name" value="CheY-like"/>
    <property type="match status" value="1"/>
</dbReference>
<reference evidence="14 15" key="1">
    <citation type="submission" date="2021-02" db="EMBL/GenBank/DDBJ databases">
        <authorList>
            <person name="Han P."/>
        </authorList>
    </citation>
    <scope>NUCLEOTIDE SEQUENCE [LARGE SCALE GENOMIC DNA]</scope>
    <source>
        <strain evidence="14">Candidatus Nitrospira sp. ZN2</strain>
    </source>
</reference>
<evidence type="ECO:0000256" key="9">
    <source>
        <dbReference type="ARBA" id="ARBA00023136"/>
    </source>
</evidence>
<protein>
    <recommendedName>
        <fullName evidence="16">Response regulator</fullName>
    </recommendedName>
</protein>
<sequence>MTVSLSQSTTATQGSTFRVLLADDSVESHLLLQCYLRDTPYQVEAVSDGAQAVAAFTARPFDLVLIDQHMPVMDGFTATRRIRDWEASQQRAPVPILALTAHSFDDAQEQSRSAGCTELLSKPLTKQQLFDTLRTYSAAKTSPDMAREAPSRTDITARIEKAIQRQRPIFLDHRRQDVKKMRDAVDQGDYKSLQTMGHQIKGLAGSYGFPEIGLAGAHLESAAQARDLTSVQQAITELALILARTEQAA</sequence>
<feature type="modified residue" description="Phosphohistidine" evidence="10">
    <location>
        <position position="198"/>
    </location>
</feature>
<dbReference type="Pfam" id="PF00072">
    <property type="entry name" value="Response_reg"/>
    <property type="match status" value="1"/>
</dbReference>
<keyword evidence="2" id="KW-1003">Cell membrane</keyword>
<evidence type="ECO:0000256" key="8">
    <source>
        <dbReference type="ARBA" id="ARBA00023012"/>
    </source>
</evidence>
<comment type="subcellular location">
    <subcellularLocation>
        <location evidence="1">Cell membrane</location>
        <topology evidence="1">Multi-pass membrane protein</topology>
    </subcellularLocation>
</comment>
<dbReference type="PANTHER" id="PTHR45339">
    <property type="entry name" value="HYBRID SIGNAL TRANSDUCTION HISTIDINE KINASE J"/>
    <property type="match status" value="1"/>
</dbReference>
<dbReference type="SMART" id="SM00448">
    <property type="entry name" value="REC"/>
    <property type="match status" value="1"/>
</dbReference>
<keyword evidence="4" id="KW-0812">Transmembrane</keyword>
<evidence type="ECO:0000256" key="10">
    <source>
        <dbReference type="PROSITE-ProRule" id="PRU00110"/>
    </source>
</evidence>
<evidence type="ECO:0000256" key="5">
    <source>
        <dbReference type="ARBA" id="ARBA00022741"/>
    </source>
</evidence>
<dbReference type="CDD" id="cd17546">
    <property type="entry name" value="REC_hyHK_CKI1_RcsC-like"/>
    <property type="match status" value="1"/>
</dbReference>
<keyword evidence="9" id="KW-0472">Membrane</keyword>
<evidence type="ECO:0000256" key="3">
    <source>
        <dbReference type="ARBA" id="ARBA00022553"/>
    </source>
</evidence>
<dbReference type="Gene3D" id="3.40.50.2300">
    <property type="match status" value="1"/>
</dbReference>
<dbReference type="PROSITE" id="PS50110">
    <property type="entry name" value="RESPONSE_REGULATORY"/>
    <property type="match status" value="1"/>
</dbReference>
<keyword evidence="5" id="KW-0547">Nucleotide-binding</keyword>
<dbReference type="PANTHER" id="PTHR45339:SF1">
    <property type="entry name" value="HYBRID SIGNAL TRANSDUCTION HISTIDINE KINASE J"/>
    <property type="match status" value="1"/>
</dbReference>
<dbReference type="Pfam" id="PF01627">
    <property type="entry name" value="Hpt"/>
    <property type="match status" value="1"/>
</dbReference>
<evidence type="ECO:0008006" key="16">
    <source>
        <dbReference type="Google" id="ProtNLM"/>
    </source>
</evidence>
<name>A0ABM8R0D8_9BACT</name>
<gene>
    <name evidence="14" type="ORF">NSPZN2_100100</name>
</gene>
<dbReference type="InterPro" id="IPR036641">
    <property type="entry name" value="HPT_dom_sf"/>
</dbReference>
<evidence type="ECO:0000259" key="12">
    <source>
        <dbReference type="PROSITE" id="PS50110"/>
    </source>
</evidence>
<accession>A0ABM8R0D8</accession>
<dbReference type="InterPro" id="IPR001789">
    <property type="entry name" value="Sig_transdc_resp-reg_receiver"/>
</dbReference>
<dbReference type="Proteomes" id="UP000675880">
    <property type="component" value="Unassembled WGS sequence"/>
</dbReference>
<dbReference type="EMBL" id="CAJNBJ010000002">
    <property type="protein sequence ID" value="CAE6725962.1"/>
    <property type="molecule type" value="Genomic_DNA"/>
</dbReference>
<feature type="modified residue" description="4-aspartylphosphate" evidence="11">
    <location>
        <position position="67"/>
    </location>
</feature>
<keyword evidence="3 11" id="KW-0597">Phosphoprotein</keyword>
<evidence type="ECO:0000313" key="14">
    <source>
        <dbReference type="EMBL" id="CAE6725962.1"/>
    </source>
</evidence>
<keyword evidence="15" id="KW-1185">Reference proteome</keyword>
<evidence type="ECO:0000256" key="7">
    <source>
        <dbReference type="ARBA" id="ARBA00022989"/>
    </source>
</evidence>